<evidence type="ECO:0000313" key="3">
    <source>
        <dbReference type="Proteomes" id="UP000326924"/>
    </source>
</evidence>
<feature type="region of interest" description="Disordered" evidence="1">
    <location>
        <begin position="1"/>
        <end position="143"/>
    </location>
</feature>
<protein>
    <recommendedName>
        <fullName evidence="4">F-box domain-containing protein</fullName>
    </recommendedName>
</protein>
<evidence type="ECO:0000256" key="1">
    <source>
        <dbReference type="SAM" id="MobiDB-lite"/>
    </source>
</evidence>
<dbReference type="EMBL" id="VXIS01000033">
    <property type="protein sequence ID" value="KAA8911629.1"/>
    <property type="molecule type" value="Genomic_DNA"/>
</dbReference>
<dbReference type="SUPFAM" id="SSF52047">
    <property type="entry name" value="RNI-like"/>
    <property type="match status" value="1"/>
</dbReference>
<sequence>MVPRQPGENPSDWDSRLGPREMVVKRAKKSGKSKPVKISPAFLKELNSEGMSFGPQQTSESPADLKVTPQPSIESGDPVLKDLINTDDNTKSDNSPDSKGIPMGVVSHKDTSELDANSNESPSTFGSPGPDSSAQPSVPTTDWSLIPFPEWPPVDLDSSVPEKKKWAVKGPWATCTTFKVPNVPLDTDPANLRYPGPRREFAVLSKEAQREKGEVNDDLLQGISGIPLGPGPLTKLPDAFRELSLDIWLNVLDFIDSPRDLLMLSCSSKVLHELCLPRLYSSIKIRMPFYPGDASCRLGFVFDKDMIPMNLLMHGFPHPVFRRRYSQHLQHIRCLEIAKWHAPSFKPGGPGLSFQTLSPHVMMYDLRQAWILNRGSGLCLGAKEGGQKVVDISVDLALLLLSMPNLRSFRFTPNKQYSKVIRLPRGAINNVLAAGHMPGRENDSPTLSEPLLEALKVHPTLRELTIDFNNCDPLLYERCGLYTVGLTAYNPKTDGLVGFTRLRTLDLRGIGCEPTNDRRFPEIARVIADCIESGFLQTFSLTIEQWWWYYIMDTRLNSAVGLRDWCQDLWNRCFGLAQKNRTKAGSWMPALGLDVTIDMLDISWRFNTNIDYTLRWENLVELRITSGHILRHATKHLRQLSETPLPNLRVVFLRSFLVCTDAFLKSFSGLRELYIINPGPDGRYRAAMRGHYRLRDAAYKEARHQPPPGVQYLMDTIVKCHLRTLEVLVIDQHIPIPSHHLGLNRLSYWKERGTKLRELGLLLWGPWERFEEFLTCFPSLKCFHLFNPPNVQGGLKPIPDAPMSVQLTDFDAFLYTSYFCDVANTALKIARIWAKDVLEVDMDERKIDHQAIRWIAVGPWWIRQDFDWKWKFDADKAKHIYDWNRPTFYGTHPSAPRASMGLPGTPWKDCSKMWRQLEPLTIRTI</sequence>
<organism evidence="2 3">
    <name type="scientific">Sphaerosporella brunnea</name>
    <dbReference type="NCBI Taxonomy" id="1250544"/>
    <lineage>
        <taxon>Eukaryota</taxon>
        <taxon>Fungi</taxon>
        <taxon>Dikarya</taxon>
        <taxon>Ascomycota</taxon>
        <taxon>Pezizomycotina</taxon>
        <taxon>Pezizomycetes</taxon>
        <taxon>Pezizales</taxon>
        <taxon>Pyronemataceae</taxon>
        <taxon>Sphaerosporella</taxon>
    </lineage>
</organism>
<dbReference type="CDD" id="cd09917">
    <property type="entry name" value="F-box_SF"/>
    <property type="match status" value="1"/>
</dbReference>
<proteinExistence type="predicted"/>
<name>A0A5J5F4W0_9PEZI</name>
<feature type="compositionally biased region" description="Polar residues" evidence="1">
    <location>
        <begin position="114"/>
        <end position="143"/>
    </location>
</feature>
<evidence type="ECO:0008006" key="4">
    <source>
        <dbReference type="Google" id="ProtNLM"/>
    </source>
</evidence>
<feature type="compositionally biased region" description="Basic residues" evidence="1">
    <location>
        <begin position="25"/>
        <end position="35"/>
    </location>
</feature>
<reference evidence="2 3" key="1">
    <citation type="submission" date="2019-09" db="EMBL/GenBank/DDBJ databases">
        <title>Draft genome of the ectomycorrhizal ascomycete Sphaerosporella brunnea.</title>
        <authorList>
            <consortium name="DOE Joint Genome Institute"/>
            <person name="Benucci G.M."/>
            <person name="Marozzi G."/>
            <person name="Antonielli L."/>
            <person name="Sanchez S."/>
            <person name="Marco P."/>
            <person name="Wang X."/>
            <person name="Falini L.B."/>
            <person name="Barry K."/>
            <person name="Haridas S."/>
            <person name="Lipzen A."/>
            <person name="Labutti K."/>
            <person name="Grigoriev I.V."/>
            <person name="Murat C."/>
            <person name="Martin F."/>
            <person name="Albertini E."/>
            <person name="Donnini D."/>
            <person name="Bonito G."/>
        </authorList>
    </citation>
    <scope>NUCLEOTIDE SEQUENCE [LARGE SCALE GENOMIC DNA]</scope>
    <source>
        <strain evidence="2 3">Sb_GMNB300</strain>
    </source>
</reference>
<comment type="caution">
    <text evidence="2">The sequence shown here is derived from an EMBL/GenBank/DDBJ whole genome shotgun (WGS) entry which is preliminary data.</text>
</comment>
<dbReference type="AlphaFoldDB" id="A0A5J5F4W0"/>
<dbReference type="InParanoid" id="A0A5J5F4W0"/>
<feature type="compositionally biased region" description="Basic and acidic residues" evidence="1">
    <location>
        <begin position="13"/>
        <end position="24"/>
    </location>
</feature>
<gene>
    <name evidence="2" type="ORF">FN846DRAFT_999794</name>
</gene>
<evidence type="ECO:0000313" key="2">
    <source>
        <dbReference type="EMBL" id="KAA8911629.1"/>
    </source>
</evidence>
<dbReference type="Proteomes" id="UP000326924">
    <property type="component" value="Unassembled WGS sequence"/>
</dbReference>
<accession>A0A5J5F4W0</accession>
<dbReference type="OrthoDB" id="3945550at2759"/>
<keyword evidence="3" id="KW-1185">Reference proteome</keyword>